<name>A0A0C3DZU2_OIDMZ</name>
<evidence type="ECO:0000313" key="2">
    <source>
        <dbReference type="Proteomes" id="UP000054321"/>
    </source>
</evidence>
<dbReference type="Proteomes" id="UP000054321">
    <property type="component" value="Unassembled WGS sequence"/>
</dbReference>
<gene>
    <name evidence="1" type="ORF">OIDMADRAFT_47482</name>
</gene>
<dbReference type="AlphaFoldDB" id="A0A0C3DZU2"/>
<reference evidence="2" key="2">
    <citation type="submission" date="2015-01" db="EMBL/GenBank/DDBJ databases">
        <title>Evolutionary Origins and Diversification of the Mycorrhizal Mutualists.</title>
        <authorList>
            <consortium name="DOE Joint Genome Institute"/>
            <consortium name="Mycorrhizal Genomics Consortium"/>
            <person name="Kohler A."/>
            <person name="Kuo A."/>
            <person name="Nagy L.G."/>
            <person name="Floudas D."/>
            <person name="Copeland A."/>
            <person name="Barry K.W."/>
            <person name="Cichocki N."/>
            <person name="Veneault-Fourrey C."/>
            <person name="LaButti K."/>
            <person name="Lindquist E.A."/>
            <person name="Lipzen A."/>
            <person name="Lundell T."/>
            <person name="Morin E."/>
            <person name="Murat C."/>
            <person name="Riley R."/>
            <person name="Ohm R."/>
            <person name="Sun H."/>
            <person name="Tunlid A."/>
            <person name="Henrissat B."/>
            <person name="Grigoriev I.V."/>
            <person name="Hibbett D.S."/>
            <person name="Martin F."/>
        </authorList>
    </citation>
    <scope>NUCLEOTIDE SEQUENCE [LARGE SCALE GENOMIC DNA]</scope>
    <source>
        <strain evidence="2">Zn</strain>
    </source>
</reference>
<sequence length="391" mass="44153">MQGRAREDDEEISGDVGSRHKYRVRQDLLPTLDNGPEGSTFYDGAIEAVNCEIWNRITSPRQGKASDGNVRAVDLEGALRKVRDEKYLMVKLDLPAKEMKEYGVGWGALWLIEPTNVPTMKLLPERPIYNDEHETSRHTSLQLEPTLHPKVPSTARQDKEVKEILDILKDPPLRQSQVVYPEFTLPIEAQDNEEDEEIEEIAAEELQIQGKRKSKDMQSIPKKKLKRSQCECSDNAKKCLALISSYDDKRQAAIILKEMFEQAIPVIPCLFHFDLLASAWGMRKCSAGLSYIKAFAAIFKEIGKTSDFYNAVISPHTWTYFDEDDDMINNLRRAGMSGALLHPVFDDLKITPKVPELAGSKVDDVQANSCLAGSYLRWIADNKNGICLAKI</sequence>
<keyword evidence="2" id="KW-1185">Reference proteome</keyword>
<accession>A0A0C3DZU2</accession>
<dbReference type="HOGENOM" id="CLU_706155_0_0_1"/>
<dbReference type="InParanoid" id="A0A0C3DZU2"/>
<protein>
    <submittedName>
        <fullName evidence="1">Uncharacterized protein</fullName>
    </submittedName>
</protein>
<evidence type="ECO:0000313" key="1">
    <source>
        <dbReference type="EMBL" id="KIN07583.1"/>
    </source>
</evidence>
<organism evidence="1 2">
    <name type="scientific">Oidiodendron maius (strain Zn)</name>
    <dbReference type="NCBI Taxonomy" id="913774"/>
    <lineage>
        <taxon>Eukaryota</taxon>
        <taxon>Fungi</taxon>
        <taxon>Dikarya</taxon>
        <taxon>Ascomycota</taxon>
        <taxon>Pezizomycotina</taxon>
        <taxon>Leotiomycetes</taxon>
        <taxon>Leotiomycetes incertae sedis</taxon>
        <taxon>Myxotrichaceae</taxon>
        <taxon>Oidiodendron</taxon>
    </lineage>
</organism>
<proteinExistence type="predicted"/>
<reference evidence="1 2" key="1">
    <citation type="submission" date="2014-04" db="EMBL/GenBank/DDBJ databases">
        <authorList>
            <consortium name="DOE Joint Genome Institute"/>
            <person name="Kuo A."/>
            <person name="Martino E."/>
            <person name="Perotto S."/>
            <person name="Kohler A."/>
            <person name="Nagy L.G."/>
            <person name="Floudas D."/>
            <person name="Copeland A."/>
            <person name="Barry K.W."/>
            <person name="Cichocki N."/>
            <person name="Veneault-Fourrey C."/>
            <person name="LaButti K."/>
            <person name="Lindquist E.A."/>
            <person name="Lipzen A."/>
            <person name="Lundell T."/>
            <person name="Morin E."/>
            <person name="Murat C."/>
            <person name="Sun H."/>
            <person name="Tunlid A."/>
            <person name="Henrissat B."/>
            <person name="Grigoriev I.V."/>
            <person name="Hibbett D.S."/>
            <person name="Martin F."/>
            <person name="Nordberg H.P."/>
            <person name="Cantor M.N."/>
            <person name="Hua S.X."/>
        </authorList>
    </citation>
    <scope>NUCLEOTIDE SEQUENCE [LARGE SCALE GENOMIC DNA]</scope>
    <source>
        <strain evidence="1 2">Zn</strain>
    </source>
</reference>
<dbReference type="EMBL" id="KN832870">
    <property type="protein sequence ID" value="KIN07583.1"/>
    <property type="molecule type" value="Genomic_DNA"/>
</dbReference>